<keyword evidence="3" id="KW-1185">Reference proteome</keyword>
<dbReference type="PANTHER" id="PTHR30272">
    <property type="entry name" value="3-HYDROXYACYL-[ACYL-CARRIER-PROTEIN] DEHYDRATASE"/>
    <property type="match status" value="1"/>
</dbReference>
<name>A0A4Y7JXV7_PAPSO</name>
<accession>A0A4Y7JXV7</accession>
<dbReference type="Pfam" id="PF07977">
    <property type="entry name" value="FabA"/>
    <property type="match status" value="1"/>
</dbReference>
<dbReference type="Gene3D" id="3.10.129.10">
    <property type="entry name" value="Hotdog Thioesterase"/>
    <property type="match status" value="1"/>
</dbReference>
<evidence type="ECO:0000256" key="1">
    <source>
        <dbReference type="ARBA" id="ARBA00023239"/>
    </source>
</evidence>
<dbReference type="InterPro" id="IPR029069">
    <property type="entry name" value="HotDog_dom_sf"/>
</dbReference>
<dbReference type="PANTHER" id="PTHR30272:SF1">
    <property type="entry name" value="3-HYDROXYACYL-[ACYL-CARRIER-PROTEIN] DEHYDRATASE"/>
    <property type="match status" value="1"/>
</dbReference>
<dbReference type="Gramene" id="RZC64608">
    <property type="protein sequence ID" value="RZC64608"/>
    <property type="gene ID" value="C5167_008303"/>
</dbReference>
<proteinExistence type="predicted"/>
<reference evidence="2 3" key="1">
    <citation type="journal article" date="2018" name="Science">
        <title>The opium poppy genome and morphinan production.</title>
        <authorList>
            <person name="Guo L."/>
            <person name="Winzer T."/>
            <person name="Yang X."/>
            <person name="Li Y."/>
            <person name="Ning Z."/>
            <person name="He Z."/>
            <person name="Teodor R."/>
            <person name="Lu Y."/>
            <person name="Bowser T.A."/>
            <person name="Graham I.A."/>
            <person name="Ye K."/>
        </authorList>
    </citation>
    <scope>NUCLEOTIDE SEQUENCE [LARGE SCALE GENOMIC DNA]</scope>
    <source>
        <strain evidence="3">cv. HN1</strain>
        <tissue evidence="2">Leaves</tissue>
    </source>
</reference>
<dbReference type="AlphaFoldDB" id="A0A4Y7JXV7"/>
<keyword evidence="1" id="KW-0456">Lyase</keyword>
<gene>
    <name evidence="2" type="ORF">C5167_008303</name>
</gene>
<organism evidence="2 3">
    <name type="scientific">Papaver somniferum</name>
    <name type="common">Opium poppy</name>
    <dbReference type="NCBI Taxonomy" id="3469"/>
    <lineage>
        <taxon>Eukaryota</taxon>
        <taxon>Viridiplantae</taxon>
        <taxon>Streptophyta</taxon>
        <taxon>Embryophyta</taxon>
        <taxon>Tracheophyta</taxon>
        <taxon>Spermatophyta</taxon>
        <taxon>Magnoliopsida</taxon>
        <taxon>Ranunculales</taxon>
        <taxon>Papaveraceae</taxon>
        <taxon>Papaveroideae</taxon>
        <taxon>Papaver</taxon>
    </lineage>
</organism>
<dbReference type="STRING" id="3469.A0A4Y7JXV7"/>
<dbReference type="Proteomes" id="UP000316621">
    <property type="component" value="Chromosome 6"/>
</dbReference>
<dbReference type="GO" id="GO:0016829">
    <property type="term" value="F:lyase activity"/>
    <property type="evidence" value="ECO:0007669"/>
    <property type="project" value="UniProtKB-KW"/>
</dbReference>
<sequence>MMVSSISTTKTDNTRVDDVYNDDDIVDVVAGKQKKKEPVSMVVMEKRRRKRKRDEGEKRKESIKVTVTACVASVNGGVEQTVKDAAPIEKQYPAYPTVMDIKILPHRLPFLMVDRVIEDNAGVSAVAIKNVYHFFPGHFQERPIMPTWSSHG</sequence>
<evidence type="ECO:0000313" key="2">
    <source>
        <dbReference type="EMBL" id="RZC64608.1"/>
    </source>
</evidence>
<evidence type="ECO:0000313" key="3">
    <source>
        <dbReference type="Proteomes" id="UP000316621"/>
    </source>
</evidence>
<protein>
    <submittedName>
        <fullName evidence="2">Uncharacterized protein</fullName>
    </submittedName>
</protein>
<dbReference type="EMBL" id="CM010720">
    <property type="protein sequence ID" value="RZC64608.1"/>
    <property type="molecule type" value="Genomic_DNA"/>
</dbReference>
<dbReference type="InterPro" id="IPR013114">
    <property type="entry name" value="FabA_FabZ"/>
</dbReference>
<dbReference type="SUPFAM" id="SSF54637">
    <property type="entry name" value="Thioesterase/thiol ester dehydrase-isomerase"/>
    <property type="match status" value="1"/>
</dbReference>